<keyword evidence="1" id="KW-1133">Transmembrane helix</keyword>
<name>A0ABR5KDD8_9GAMM</name>
<proteinExistence type="predicted"/>
<keyword evidence="1" id="KW-0812">Transmembrane</keyword>
<dbReference type="Proteomes" id="UP000037727">
    <property type="component" value="Unassembled WGS sequence"/>
</dbReference>
<feature type="transmembrane region" description="Helical" evidence="1">
    <location>
        <begin position="9"/>
        <end position="30"/>
    </location>
</feature>
<keyword evidence="1" id="KW-0472">Membrane</keyword>
<comment type="caution">
    <text evidence="2">The sequence shown here is derived from an EMBL/GenBank/DDBJ whole genome shotgun (WGS) entry which is preliminary data.</text>
</comment>
<accession>A0ABR5KDD8</accession>
<reference evidence="2 3" key="1">
    <citation type="submission" date="2015-09" db="EMBL/GenBank/DDBJ databases">
        <title>Draft genome sequence and assembly of Photorhabdus sp. VMG, a bacterial symbiont associated with Heterorhabditis zealandica.</title>
        <authorList>
            <person name="Naidoo S."/>
            <person name="Featherston J."/>
            <person name="Mothupi B."/>
            <person name="Gray V.M."/>
        </authorList>
    </citation>
    <scope>NUCLEOTIDE SEQUENCE [LARGE SCALE GENOMIC DNA]</scope>
    <source>
        <strain evidence="2 3">VMG</strain>
    </source>
</reference>
<gene>
    <name evidence="2" type="ORF">AM629_07270</name>
</gene>
<evidence type="ECO:0000313" key="2">
    <source>
        <dbReference type="EMBL" id="KOY62594.1"/>
    </source>
</evidence>
<feature type="transmembrane region" description="Helical" evidence="1">
    <location>
        <begin position="36"/>
        <end position="52"/>
    </location>
</feature>
<organism evidence="2 3">
    <name type="scientific">Photorhabdus heterorhabditis</name>
    <dbReference type="NCBI Taxonomy" id="880156"/>
    <lineage>
        <taxon>Bacteria</taxon>
        <taxon>Pseudomonadati</taxon>
        <taxon>Pseudomonadota</taxon>
        <taxon>Gammaproteobacteria</taxon>
        <taxon>Enterobacterales</taxon>
        <taxon>Morganellaceae</taxon>
        <taxon>Photorhabdus</taxon>
    </lineage>
</organism>
<evidence type="ECO:0000256" key="1">
    <source>
        <dbReference type="SAM" id="Phobius"/>
    </source>
</evidence>
<protein>
    <submittedName>
        <fullName evidence="2">Uncharacterized protein</fullName>
    </submittedName>
</protein>
<keyword evidence="3" id="KW-1185">Reference proteome</keyword>
<dbReference type="EMBL" id="LJCS01000014">
    <property type="protein sequence ID" value="KOY62594.1"/>
    <property type="molecule type" value="Genomic_DNA"/>
</dbReference>
<evidence type="ECO:0000313" key="3">
    <source>
        <dbReference type="Proteomes" id="UP000037727"/>
    </source>
</evidence>
<sequence length="74" mass="8486">MAVKKTDKILVITFLAFMFGKKIELIFATYLVKQIVSGRCLILFMSSVFNYVNKSNFTMNKLINIICNDLNKVS</sequence>